<keyword evidence="1 2" id="KW-0456">Lyase</keyword>
<feature type="active site" description="Proton donor" evidence="1">
    <location>
        <position position="157"/>
    </location>
</feature>
<comment type="function">
    <text evidence="1">Catalyzes two sequential steps in the biosynthesis of coenzyme A. In the first step cysteine is conjugated to 4'-phosphopantothenate to form 4-phosphopantothenoylcysteine. In the second step the latter compound is decarboxylated to form 4'-phosphopantotheine.</text>
</comment>
<dbReference type="PANTHER" id="PTHR14359">
    <property type="entry name" value="HOMO-OLIGOMERIC FLAVIN CONTAINING CYS DECARBOXYLASE FAMILY"/>
    <property type="match status" value="1"/>
</dbReference>
<dbReference type="EC" id="4.1.1.36" evidence="1"/>
<dbReference type="Gene3D" id="3.40.50.1950">
    <property type="entry name" value="Flavin prenyltransferase-like"/>
    <property type="match status" value="1"/>
</dbReference>
<comment type="caution">
    <text evidence="1">Lacks conserved residue(s) required for the propagation of feature annotation.</text>
</comment>
<dbReference type="UniPathway" id="UPA00241">
    <property type="reaction ID" value="UER00353"/>
</dbReference>
<dbReference type="GO" id="GO:0015941">
    <property type="term" value="P:pantothenate catabolic process"/>
    <property type="evidence" value="ECO:0007669"/>
    <property type="project" value="InterPro"/>
</dbReference>
<evidence type="ECO:0000256" key="2">
    <source>
        <dbReference type="RuleBase" id="RU364078"/>
    </source>
</evidence>
<dbReference type="EC" id="6.3.2.5" evidence="1"/>
<keyword evidence="1" id="KW-0479">Metal-binding</keyword>
<feature type="binding site" evidence="1">
    <location>
        <begin position="304"/>
        <end position="307"/>
    </location>
    <ligand>
        <name>CTP</name>
        <dbReference type="ChEBI" id="CHEBI:37563"/>
    </ligand>
</feature>
<comment type="catalytic activity">
    <reaction evidence="1 2">
        <text>(R)-4'-phosphopantothenate + L-cysteine + CTP = N-[(R)-4-phosphopantothenoyl]-L-cysteine + CMP + diphosphate + H(+)</text>
        <dbReference type="Rhea" id="RHEA:19397"/>
        <dbReference type="ChEBI" id="CHEBI:10986"/>
        <dbReference type="ChEBI" id="CHEBI:15378"/>
        <dbReference type="ChEBI" id="CHEBI:33019"/>
        <dbReference type="ChEBI" id="CHEBI:35235"/>
        <dbReference type="ChEBI" id="CHEBI:37563"/>
        <dbReference type="ChEBI" id="CHEBI:59458"/>
        <dbReference type="ChEBI" id="CHEBI:60377"/>
        <dbReference type="EC" id="6.3.2.5"/>
    </reaction>
</comment>
<keyword evidence="1 2" id="KW-0288">FMN</keyword>
<dbReference type="Gene3D" id="3.40.50.10300">
    <property type="entry name" value="CoaB-like"/>
    <property type="match status" value="1"/>
</dbReference>
<accession>A0A1V0UX54</accession>
<dbReference type="InterPro" id="IPR003382">
    <property type="entry name" value="Flavoprotein"/>
</dbReference>
<comment type="similarity">
    <text evidence="1 2">In the N-terminal section; belongs to the HFCD (homo-oligomeric flavin containing Cys decarboxylase) superfamily.</text>
</comment>
<dbReference type="Pfam" id="PF04127">
    <property type="entry name" value="DFP"/>
    <property type="match status" value="1"/>
</dbReference>
<proteinExistence type="inferred from homology"/>
<feature type="domain" description="Flavoprotein" evidence="3">
    <location>
        <begin position="5"/>
        <end position="177"/>
    </location>
</feature>
<evidence type="ECO:0000256" key="1">
    <source>
        <dbReference type="HAMAP-Rule" id="MF_02225"/>
    </source>
</evidence>
<comment type="function">
    <text evidence="2">Catalyzes two steps in the biosynthesis of coenzyme A. In the first step cysteine is conjugated to 4'-phosphopantothenate to form 4-phosphopantothenoylcysteine, in the latter compound is decarboxylated to form 4'-phosphopantotheine.</text>
</comment>
<dbReference type="HAMAP" id="MF_02225">
    <property type="entry name" value="CoaBC"/>
    <property type="match status" value="1"/>
</dbReference>
<dbReference type="PANTHER" id="PTHR14359:SF6">
    <property type="entry name" value="PHOSPHOPANTOTHENOYLCYSTEINE DECARBOXYLASE"/>
    <property type="match status" value="1"/>
</dbReference>
<dbReference type="GO" id="GO:0010181">
    <property type="term" value="F:FMN binding"/>
    <property type="evidence" value="ECO:0007669"/>
    <property type="project" value="UniProtKB-UniRule"/>
</dbReference>
<dbReference type="SUPFAM" id="SSF52507">
    <property type="entry name" value="Homo-oligomeric flavin-containing Cys decarboxylases, HFCD"/>
    <property type="match status" value="1"/>
</dbReference>
<evidence type="ECO:0000259" key="4">
    <source>
        <dbReference type="Pfam" id="PF04127"/>
    </source>
</evidence>
<feature type="domain" description="DNA/pantothenate metabolism flavoprotein C-terminal" evidence="4">
    <location>
        <begin position="185"/>
        <end position="394"/>
    </location>
</feature>
<evidence type="ECO:0000313" key="6">
    <source>
        <dbReference type="Proteomes" id="UP000192727"/>
    </source>
</evidence>
<comment type="cofactor">
    <cofactor evidence="1">
        <name>Mg(2+)</name>
        <dbReference type="ChEBI" id="CHEBI:18420"/>
    </cofactor>
</comment>
<dbReference type="AlphaFoldDB" id="A0A1V0UX54"/>
<comment type="catalytic activity">
    <reaction evidence="1 2">
        <text>N-[(R)-4-phosphopantothenoyl]-L-cysteine + H(+) = (R)-4'-phosphopantetheine + CO2</text>
        <dbReference type="Rhea" id="RHEA:16793"/>
        <dbReference type="ChEBI" id="CHEBI:15378"/>
        <dbReference type="ChEBI" id="CHEBI:16526"/>
        <dbReference type="ChEBI" id="CHEBI:59458"/>
        <dbReference type="ChEBI" id="CHEBI:61723"/>
        <dbReference type="EC" id="4.1.1.36"/>
    </reaction>
</comment>
<feature type="binding site" evidence="1">
    <location>
        <position position="322"/>
    </location>
    <ligand>
        <name>CTP</name>
        <dbReference type="ChEBI" id="CHEBI:37563"/>
    </ligand>
</feature>
<feature type="region of interest" description="Phosphopantothenate--cysteine ligase" evidence="1">
    <location>
        <begin position="190"/>
        <end position="403"/>
    </location>
</feature>
<keyword evidence="1 2" id="KW-0436">Ligase</keyword>
<feature type="binding site" evidence="1">
    <location>
        <position position="336"/>
    </location>
    <ligand>
        <name>CTP</name>
        <dbReference type="ChEBI" id="CHEBI:37563"/>
    </ligand>
</feature>
<dbReference type="GO" id="GO:0015937">
    <property type="term" value="P:coenzyme A biosynthetic process"/>
    <property type="evidence" value="ECO:0007669"/>
    <property type="project" value="UniProtKB-UniRule"/>
</dbReference>
<dbReference type="GO" id="GO:0004632">
    <property type="term" value="F:phosphopantothenate--cysteine ligase activity"/>
    <property type="evidence" value="ECO:0007669"/>
    <property type="project" value="UniProtKB-UniRule"/>
</dbReference>
<sequence length="403" mass="43318">MLQGKTIILGVCGGIAAYKAAALCSKLAQAGADVYVIMTESATKFIAPLTFQTLSRNPVMIDTFDEKDASVVSHIDLADKADLMLIAPATANMIAKMAIGLGDDMLSTTMLAATATVMVAPAMNVHMYEHPAVQENMSTLSKRGVIFVEPGSGQLACGYVGKGRLAEPEDIVAEVRRFFAEKTLLQGKRVLVTAGGTVERIDPVRYITNDSSGKMGYAVAEAARRLGAEVTLVTGPTALEAPAGVQVVPVLSAEDMLKEVQNRYKDLDIVIKAAAVADYRPLVQSKSKMKKADKTLTLELVKNPDILETLGKNKTHQFLVGFAAETDSLDEYAMDKLVRKNCDLLVGNDVSVEGAGFGSETNVVRIYDKQGLVESLPLLRKEEVALHLLRLIAARMDEKEGEV</sequence>
<comment type="similarity">
    <text evidence="1 2">In the C-terminal section; belongs to the PPC synthetase family.</text>
</comment>
<dbReference type="InterPro" id="IPR007085">
    <property type="entry name" value="DNA/pantothenate-metab_flavo_C"/>
</dbReference>
<keyword evidence="1" id="KW-0511">Multifunctional enzyme</keyword>
<feature type="region of interest" description="Phosphopantothenoylcysteine decarboxylase" evidence="1">
    <location>
        <begin position="1"/>
        <end position="189"/>
    </location>
</feature>
<dbReference type="GeneID" id="64219507"/>
<dbReference type="SUPFAM" id="SSF102645">
    <property type="entry name" value="CoaB-like"/>
    <property type="match status" value="1"/>
</dbReference>
<protein>
    <recommendedName>
        <fullName evidence="1">Coenzyme A biosynthesis bifunctional protein CoaBC</fullName>
    </recommendedName>
    <alternativeName>
        <fullName evidence="1">DNA/pantothenate metabolism flavoprotein</fullName>
    </alternativeName>
    <alternativeName>
        <fullName evidence="1">Phosphopantothenoylcysteine synthetase/decarboxylase</fullName>
        <shortName evidence="1">PPCS-PPCDC</shortName>
    </alternativeName>
    <domain>
        <recommendedName>
            <fullName evidence="1">Phosphopantothenoylcysteine decarboxylase</fullName>
            <shortName evidence="1">PPC decarboxylase</shortName>
            <shortName evidence="1">PPC-DC</shortName>
            <ecNumber evidence="1">4.1.1.36</ecNumber>
        </recommendedName>
        <alternativeName>
            <fullName evidence="1">CoaC</fullName>
        </alternativeName>
    </domain>
    <domain>
        <recommendedName>
            <fullName evidence="1">Phosphopantothenate--cysteine ligase</fullName>
            <ecNumber evidence="1">6.3.2.5</ecNumber>
        </recommendedName>
        <alternativeName>
            <fullName evidence="1">CoaB</fullName>
        </alternativeName>
        <alternativeName>
            <fullName evidence="1">Phosphopantothenoylcysteine synthetase</fullName>
            <shortName evidence="1">PPC synthetase</shortName>
            <shortName evidence="1">PPC-S</shortName>
        </alternativeName>
    </domain>
</protein>
<organism evidence="5 6">
    <name type="scientific">Paenibacillus larvae subsp. pulvifaciens</name>
    <dbReference type="NCBI Taxonomy" id="1477"/>
    <lineage>
        <taxon>Bacteria</taxon>
        <taxon>Bacillati</taxon>
        <taxon>Bacillota</taxon>
        <taxon>Bacilli</taxon>
        <taxon>Bacillales</taxon>
        <taxon>Paenibacillaceae</taxon>
        <taxon>Paenibacillus</taxon>
    </lineage>
</organism>
<dbReference type="Proteomes" id="UP000192727">
    <property type="component" value="Chromosome"/>
</dbReference>
<dbReference type="InterPro" id="IPR005252">
    <property type="entry name" value="CoaBC"/>
</dbReference>
<keyword evidence="1 2" id="KW-0285">Flavoprotein</keyword>
<comment type="cofactor">
    <cofactor evidence="1">
        <name>FMN</name>
        <dbReference type="ChEBI" id="CHEBI:58210"/>
    </cofactor>
    <text evidence="1">Binds 1 FMN per subunit.</text>
</comment>
<keyword evidence="1 2" id="KW-0210">Decarboxylase</keyword>
<keyword evidence="1" id="KW-0460">Magnesium</keyword>
<comment type="pathway">
    <text evidence="1 2">Cofactor biosynthesis; coenzyme A biosynthesis; CoA from (R)-pantothenate: step 3/5.</text>
</comment>
<dbReference type="InterPro" id="IPR035929">
    <property type="entry name" value="CoaB-like_sf"/>
</dbReference>
<dbReference type="GO" id="GO:0046872">
    <property type="term" value="F:metal ion binding"/>
    <property type="evidence" value="ECO:0007669"/>
    <property type="project" value="UniProtKB-KW"/>
</dbReference>
<dbReference type="RefSeq" id="WP_077995549.1">
    <property type="nucleotide sequence ID" value="NZ_CP019794.1"/>
</dbReference>
<evidence type="ECO:0000259" key="3">
    <source>
        <dbReference type="Pfam" id="PF02441"/>
    </source>
</evidence>
<feature type="binding site" evidence="1">
    <location>
        <position position="340"/>
    </location>
    <ligand>
        <name>CTP</name>
        <dbReference type="ChEBI" id="CHEBI:37563"/>
    </ligand>
</feature>
<feature type="binding site" evidence="1">
    <location>
        <position position="278"/>
    </location>
    <ligand>
        <name>CTP</name>
        <dbReference type="ChEBI" id="CHEBI:37563"/>
    </ligand>
</feature>
<dbReference type="GO" id="GO:0004633">
    <property type="term" value="F:phosphopantothenoylcysteine decarboxylase activity"/>
    <property type="evidence" value="ECO:0007669"/>
    <property type="project" value="UniProtKB-UniRule"/>
</dbReference>
<evidence type="ECO:0000313" key="5">
    <source>
        <dbReference type="EMBL" id="ARF69824.1"/>
    </source>
</evidence>
<feature type="binding site" evidence="1">
    <location>
        <position position="288"/>
    </location>
    <ligand>
        <name>CTP</name>
        <dbReference type="ChEBI" id="CHEBI:37563"/>
    </ligand>
</feature>
<dbReference type="Pfam" id="PF02441">
    <property type="entry name" value="Flavoprotein"/>
    <property type="match status" value="1"/>
</dbReference>
<gene>
    <name evidence="1" type="primary">coaBC</name>
    <name evidence="5" type="ORF">B7C51_21280</name>
</gene>
<dbReference type="EMBL" id="CP020557">
    <property type="protein sequence ID" value="ARF69824.1"/>
    <property type="molecule type" value="Genomic_DNA"/>
</dbReference>
<dbReference type="GO" id="GO:0071513">
    <property type="term" value="C:phosphopantothenoylcysteine decarboxylase complex"/>
    <property type="evidence" value="ECO:0007669"/>
    <property type="project" value="TreeGrafter"/>
</dbReference>
<name>A0A1V0UX54_9BACL</name>
<dbReference type="NCBIfam" id="TIGR00521">
    <property type="entry name" value="coaBC_dfp"/>
    <property type="match status" value="1"/>
</dbReference>
<comment type="pathway">
    <text evidence="1 2">Cofactor biosynthesis; coenzyme A biosynthesis; CoA from (R)-pantothenate: step 2/5.</text>
</comment>
<dbReference type="InterPro" id="IPR036551">
    <property type="entry name" value="Flavin_trans-like"/>
</dbReference>
<reference evidence="5 6" key="1">
    <citation type="submission" date="2017-03" db="EMBL/GenBank/DDBJ databases">
        <title>Paenibacillus larvae genome sequencing.</title>
        <authorList>
            <person name="Dingman D.W."/>
        </authorList>
    </citation>
    <scope>NUCLEOTIDE SEQUENCE [LARGE SCALE GENOMIC DNA]</scope>
    <source>
        <strain evidence="5 6">SAG 10367</strain>
    </source>
</reference>